<dbReference type="PANTHER" id="PTHR31080:SF158">
    <property type="entry name" value="PLANT INVERTASE_PECTIN METHYLESTERASE INHIBITOR SUPERFAMILY PROTEIN"/>
    <property type="match status" value="1"/>
</dbReference>
<dbReference type="Gene3D" id="1.20.140.40">
    <property type="entry name" value="Invertase/pectin methylesterase inhibitor family protein"/>
    <property type="match status" value="1"/>
</dbReference>
<evidence type="ECO:0000313" key="10">
    <source>
        <dbReference type="Proteomes" id="UP001370490"/>
    </source>
</evidence>
<dbReference type="SUPFAM" id="SSF101148">
    <property type="entry name" value="Plant invertase/pectin methylesterase inhibitor"/>
    <property type="match status" value="1"/>
</dbReference>
<evidence type="ECO:0000256" key="7">
    <source>
        <dbReference type="SAM" id="SignalP"/>
    </source>
</evidence>
<dbReference type="Pfam" id="PF04043">
    <property type="entry name" value="PMEI"/>
    <property type="match status" value="1"/>
</dbReference>
<name>A0AAN8VP24_9MAGN</name>
<dbReference type="InterPro" id="IPR035513">
    <property type="entry name" value="Invertase/methylesterase_inhib"/>
</dbReference>
<dbReference type="CDD" id="cd15798">
    <property type="entry name" value="PMEI-like_3"/>
    <property type="match status" value="1"/>
</dbReference>
<dbReference type="GO" id="GO:0004857">
    <property type="term" value="F:enzyme inhibitor activity"/>
    <property type="evidence" value="ECO:0007669"/>
    <property type="project" value="InterPro"/>
</dbReference>
<evidence type="ECO:0000256" key="4">
    <source>
        <dbReference type="ARBA" id="ARBA00022729"/>
    </source>
</evidence>
<gene>
    <name evidence="9" type="ORF">RJ641_030882</name>
</gene>
<keyword evidence="10" id="KW-1185">Reference proteome</keyword>
<evidence type="ECO:0000256" key="1">
    <source>
        <dbReference type="ARBA" id="ARBA00004271"/>
    </source>
</evidence>
<dbReference type="NCBIfam" id="TIGR01614">
    <property type="entry name" value="PME_inhib"/>
    <property type="match status" value="1"/>
</dbReference>
<evidence type="ECO:0000256" key="5">
    <source>
        <dbReference type="ARBA" id="ARBA00023157"/>
    </source>
</evidence>
<dbReference type="GO" id="GO:0048046">
    <property type="term" value="C:apoplast"/>
    <property type="evidence" value="ECO:0007669"/>
    <property type="project" value="UniProtKB-SubCell"/>
</dbReference>
<organism evidence="9 10">
    <name type="scientific">Dillenia turbinata</name>
    <dbReference type="NCBI Taxonomy" id="194707"/>
    <lineage>
        <taxon>Eukaryota</taxon>
        <taxon>Viridiplantae</taxon>
        <taxon>Streptophyta</taxon>
        <taxon>Embryophyta</taxon>
        <taxon>Tracheophyta</taxon>
        <taxon>Spermatophyta</taxon>
        <taxon>Magnoliopsida</taxon>
        <taxon>eudicotyledons</taxon>
        <taxon>Gunneridae</taxon>
        <taxon>Pentapetalae</taxon>
        <taxon>Dilleniales</taxon>
        <taxon>Dilleniaceae</taxon>
        <taxon>Dillenia</taxon>
    </lineage>
</organism>
<keyword evidence="2" id="KW-0052">Apoplast</keyword>
<evidence type="ECO:0000313" key="9">
    <source>
        <dbReference type="EMBL" id="KAK6937374.1"/>
    </source>
</evidence>
<evidence type="ECO:0000256" key="6">
    <source>
        <dbReference type="ARBA" id="ARBA00038471"/>
    </source>
</evidence>
<dbReference type="InterPro" id="IPR051955">
    <property type="entry name" value="PME_Inhibitor"/>
</dbReference>
<dbReference type="FunFam" id="1.20.140.40:FF:000006">
    <property type="entry name" value="Pectinesterase inhibitor 3"/>
    <property type="match status" value="1"/>
</dbReference>
<evidence type="ECO:0000259" key="8">
    <source>
        <dbReference type="SMART" id="SM00856"/>
    </source>
</evidence>
<comment type="similarity">
    <text evidence="6">Belongs to the PMEI family.</text>
</comment>
<sequence length="195" mass="21525">MMRMNIIVTFIFLSWPTNLAISVSHNGKRYVEDACSVTHYRDLCIHSLASFSNTAKRNPCKWARAGVSVTISDAKRVAQYLIRVKKQGHMRGKNRVALSDCIECIQDSLDNLHRSLGVLRKLSGRTFDAQMSDVTTWTSASLTDEETCLDGFKGQKGNQIRILQSQVQNVTYITSNALALVAKLASTGAGSINSP</sequence>
<keyword evidence="5" id="KW-1015">Disulfide bond</keyword>
<protein>
    <submittedName>
        <fullName evidence="9">Pectinesterase inhibitor domain</fullName>
    </submittedName>
</protein>
<dbReference type="EMBL" id="JBAMMX010000006">
    <property type="protein sequence ID" value="KAK6937374.1"/>
    <property type="molecule type" value="Genomic_DNA"/>
</dbReference>
<keyword evidence="3" id="KW-0964">Secreted</keyword>
<reference evidence="9 10" key="1">
    <citation type="submission" date="2023-12" db="EMBL/GenBank/DDBJ databases">
        <title>A high-quality genome assembly for Dillenia turbinata (Dilleniales).</title>
        <authorList>
            <person name="Chanderbali A."/>
        </authorList>
    </citation>
    <scope>NUCLEOTIDE SEQUENCE [LARGE SCALE GENOMIC DNA]</scope>
    <source>
        <strain evidence="9">LSX21</strain>
        <tissue evidence="9">Leaf</tissue>
    </source>
</reference>
<evidence type="ECO:0000256" key="3">
    <source>
        <dbReference type="ARBA" id="ARBA00022525"/>
    </source>
</evidence>
<dbReference type="Proteomes" id="UP001370490">
    <property type="component" value="Unassembled WGS sequence"/>
</dbReference>
<dbReference type="SMART" id="SM00856">
    <property type="entry name" value="PMEI"/>
    <property type="match status" value="1"/>
</dbReference>
<dbReference type="PANTHER" id="PTHR31080">
    <property type="entry name" value="PECTINESTERASE INHIBITOR-LIKE"/>
    <property type="match status" value="1"/>
</dbReference>
<comment type="caution">
    <text evidence="9">The sequence shown here is derived from an EMBL/GenBank/DDBJ whole genome shotgun (WGS) entry which is preliminary data.</text>
</comment>
<dbReference type="InterPro" id="IPR006501">
    <property type="entry name" value="Pectinesterase_inhib_dom"/>
</dbReference>
<evidence type="ECO:0000256" key="2">
    <source>
        <dbReference type="ARBA" id="ARBA00022523"/>
    </source>
</evidence>
<dbReference type="AlphaFoldDB" id="A0AAN8VP24"/>
<feature type="chain" id="PRO_5042830866" evidence="7">
    <location>
        <begin position="21"/>
        <end position="195"/>
    </location>
</feature>
<feature type="domain" description="Pectinesterase inhibitor" evidence="8">
    <location>
        <begin position="26"/>
        <end position="180"/>
    </location>
</feature>
<comment type="subcellular location">
    <subcellularLocation>
        <location evidence="1">Secreted</location>
        <location evidence="1">Extracellular space</location>
        <location evidence="1">Apoplast</location>
    </subcellularLocation>
</comment>
<feature type="signal peptide" evidence="7">
    <location>
        <begin position="1"/>
        <end position="20"/>
    </location>
</feature>
<accession>A0AAN8VP24</accession>
<keyword evidence="4 7" id="KW-0732">Signal</keyword>
<proteinExistence type="inferred from homology"/>